<comment type="similarity">
    <text evidence="1">Belongs to the MYG1 family.</text>
</comment>
<dbReference type="GeneID" id="551296"/>
<reference evidence="4" key="2">
    <citation type="submission" date="2025-04" db="UniProtKB">
        <authorList>
            <consortium name="RefSeq"/>
        </authorList>
    </citation>
    <scope>IDENTIFICATION</scope>
    <source>
        <strain evidence="4">DH4</strain>
        <tissue evidence="4">Whole body</tissue>
    </source>
</reference>
<dbReference type="Proteomes" id="UP000005203">
    <property type="component" value="Linkage group LG8"/>
</dbReference>
<dbReference type="GO" id="GO:0005737">
    <property type="term" value="C:cytoplasm"/>
    <property type="evidence" value="ECO:0007669"/>
    <property type="project" value="TreeGrafter"/>
</dbReference>
<dbReference type="RefSeq" id="XP_006568325.2">
    <property type="nucleotide sequence ID" value="XM_006568262.3"/>
</dbReference>
<protein>
    <submittedName>
        <fullName evidence="4">UPF0160 protein MYG1, mitochondrial isoform X1</fullName>
    </submittedName>
</protein>
<reference evidence="2" key="1">
    <citation type="submission" date="2021-01" db="UniProtKB">
        <authorList>
            <consortium name="EnsemblMetazoa"/>
        </authorList>
    </citation>
    <scope>IDENTIFICATION</scope>
    <source>
        <strain evidence="2">DH4</strain>
    </source>
</reference>
<keyword evidence="3" id="KW-1185">Reference proteome</keyword>
<accession>A0A8B6Z557</accession>
<accession>A0A7M7H1D4</accession>
<gene>
    <name evidence="4" type="primary">LOC551296</name>
</gene>
<evidence type="ECO:0000256" key="1">
    <source>
        <dbReference type="ARBA" id="ARBA00010105"/>
    </source>
</evidence>
<dbReference type="OrthoDB" id="10265310at2759"/>
<evidence type="ECO:0000313" key="3">
    <source>
        <dbReference type="Proteomes" id="UP000005203"/>
    </source>
</evidence>
<dbReference type="PANTHER" id="PTHR11215">
    <property type="entry name" value="METAL DEPENDENT HYDROLASE - RELATED"/>
    <property type="match status" value="1"/>
</dbReference>
<dbReference type="AlphaFoldDB" id="A0A7M7H1D4"/>
<dbReference type="PANTHER" id="PTHR11215:SF1">
    <property type="entry name" value="MYG1 EXONUCLEASE"/>
    <property type="match status" value="1"/>
</dbReference>
<dbReference type="InterPro" id="IPR003226">
    <property type="entry name" value="MYG1_exonuclease"/>
</dbReference>
<proteinExistence type="inferred from homology"/>
<organism evidence="2">
    <name type="scientific">Apis mellifera</name>
    <name type="common">Honeybee</name>
    <dbReference type="NCBI Taxonomy" id="7460"/>
    <lineage>
        <taxon>Eukaryota</taxon>
        <taxon>Metazoa</taxon>
        <taxon>Ecdysozoa</taxon>
        <taxon>Arthropoda</taxon>
        <taxon>Hexapoda</taxon>
        <taxon>Insecta</taxon>
        <taxon>Pterygota</taxon>
        <taxon>Neoptera</taxon>
        <taxon>Endopterygota</taxon>
        <taxon>Hymenoptera</taxon>
        <taxon>Apocrita</taxon>
        <taxon>Aculeata</taxon>
        <taxon>Apoidea</taxon>
        <taxon>Anthophila</taxon>
        <taxon>Apidae</taxon>
        <taxon>Apis</taxon>
    </lineage>
</organism>
<dbReference type="GO" id="GO:0005634">
    <property type="term" value="C:nucleus"/>
    <property type="evidence" value="ECO:0007669"/>
    <property type="project" value="TreeGrafter"/>
</dbReference>
<evidence type="ECO:0000313" key="4">
    <source>
        <dbReference type="RefSeq" id="XP_006568325.2"/>
    </source>
</evidence>
<dbReference type="KEGG" id="ame:551296"/>
<evidence type="ECO:0000313" key="2">
    <source>
        <dbReference type="EnsemblMetazoa" id="XP_006568325"/>
    </source>
</evidence>
<dbReference type="Pfam" id="PF03690">
    <property type="entry name" value="MYG1_exonuc"/>
    <property type="match status" value="1"/>
</dbReference>
<sequence>MIKNIFTTILRYFTNLSTLSGNLTYTPTWLQKFVTMTENVKIGTHDGCFHCDEALACFMLKTLPRYKDAIIVRSRDMSILNTCDIVVDVGEEYNPCKHRYDHHMRDFNESVSTIIKKPGHDWKTKLSSAGLIYCHFGHEIIKELVPQASDADIEIIFKHIYNTFIQEIDSIDNGISICSENTKYKIVTDLSSRVKFLNPPWNSKDLNPNTQFLKAMELTGQDFVQHINYAANVWLPARSIVEEAVAKRFEVDPSGEIIELSQCVPWFQHLFAIEKEQNIKPLLKYVIFKDDTYRIRCVPVKPDSFICRLFLPESWEGLKNEALVNVCGIEGATFVHSGRFIGGNRMREGILMMARKALEQERAT</sequence>
<name>A0A7M7H1D4_APIME</name>
<dbReference type="EnsemblMetazoa" id="XM_006568262">
    <property type="protein sequence ID" value="XP_006568325"/>
    <property type="gene ID" value="LOC551296"/>
</dbReference>